<evidence type="ECO:0000313" key="5">
    <source>
        <dbReference type="EMBL" id="PIK51041.1"/>
    </source>
</evidence>
<reference evidence="5 6" key="1">
    <citation type="journal article" date="2017" name="PLoS Biol.">
        <title>The sea cucumber genome provides insights into morphological evolution and visceral regeneration.</title>
        <authorList>
            <person name="Zhang X."/>
            <person name="Sun L."/>
            <person name="Yuan J."/>
            <person name="Sun Y."/>
            <person name="Gao Y."/>
            <person name="Zhang L."/>
            <person name="Li S."/>
            <person name="Dai H."/>
            <person name="Hamel J.F."/>
            <person name="Liu C."/>
            <person name="Yu Y."/>
            <person name="Liu S."/>
            <person name="Lin W."/>
            <person name="Guo K."/>
            <person name="Jin S."/>
            <person name="Xu P."/>
            <person name="Storey K.B."/>
            <person name="Huan P."/>
            <person name="Zhang T."/>
            <person name="Zhou Y."/>
            <person name="Zhang J."/>
            <person name="Lin C."/>
            <person name="Li X."/>
            <person name="Xing L."/>
            <person name="Huo D."/>
            <person name="Sun M."/>
            <person name="Wang L."/>
            <person name="Mercier A."/>
            <person name="Li F."/>
            <person name="Yang H."/>
            <person name="Xiang J."/>
        </authorList>
    </citation>
    <scope>NUCLEOTIDE SEQUENCE [LARGE SCALE GENOMIC DNA]</scope>
    <source>
        <strain evidence="5">Shaxun</strain>
        <tissue evidence="5">Muscle</tissue>
    </source>
</reference>
<dbReference type="GO" id="GO:0044613">
    <property type="term" value="C:nuclear pore central transport channel"/>
    <property type="evidence" value="ECO:0007669"/>
    <property type="project" value="TreeGrafter"/>
</dbReference>
<dbReference type="GO" id="GO:0036228">
    <property type="term" value="P:protein localization to nuclear inner membrane"/>
    <property type="evidence" value="ECO:0007669"/>
    <property type="project" value="TreeGrafter"/>
</dbReference>
<dbReference type="EMBL" id="MRZV01000393">
    <property type="protein sequence ID" value="PIK51041.1"/>
    <property type="molecule type" value="Genomic_DNA"/>
</dbReference>
<sequence length="329" mass="37230">MLPFREFRTLLRLVSLTKKFDHLTPVLRSLHWLPISQRIQFKILLDTYKAINGLVPQYITDFLTPLRRSTTLLTQTWCSLFQLYQCQPSMVMREILSLQNGTSYKHFGAQEKVMSIKVVLSTSHQKTHSTDSRPLVTASNRSPVILMGLVVLVLNKSEADVRNNQQQLVDSLFRVLGGKPTLSVCVEDVKSVPVNKCEVTIYIMERLANGITKRLSAQIAYNVFNQASVQAQLGSLGVVRIAPKIQISSSQLQEYLNHPPLGYDPNLWKQAQLDNPDPSSLIPVPLVGFETLKSRLEQQAQFTSSTRQDLSLSSFFHEPVKARFILPQI</sequence>
<proteinExistence type="predicted"/>
<protein>
    <submittedName>
        <fullName evidence="5">Putative nuclear pore complex protein</fullName>
    </submittedName>
</protein>
<comment type="subcellular location">
    <subcellularLocation>
        <location evidence="1">Nucleus</location>
    </subcellularLocation>
</comment>
<dbReference type="GO" id="GO:0006607">
    <property type="term" value="P:NLS-bearing protein import into nucleus"/>
    <property type="evidence" value="ECO:0007669"/>
    <property type="project" value="TreeGrafter"/>
</dbReference>
<evidence type="ECO:0000256" key="3">
    <source>
        <dbReference type="ARBA" id="ARBA00023242"/>
    </source>
</evidence>
<dbReference type="PANTHER" id="PTHR13000">
    <property type="entry name" value="NUCLEOPORIN P54"/>
    <property type="match status" value="1"/>
</dbReference>
<dbReference type="STRING" id="307972.A0A2G8KSQ6"/>
<feature type="domain" description="Nucleoporin Nup54 alpha-helical" evidence="4">
    <location>
        <begin position="259"/>
        <end position="310"/>
    </location>
</feature>
<dbReference type="Pfam" id="PF13874">
    <property type="entry name" value="Nup54"/>
    <property type="match status" value="1"/>
</dbReference>
<keyword evidence="3" id="KW-0539">Nucleus</keyword>
<keyword evidence="2" id="KW-0813">Transport</keyword>
<dbReference type="OrthoDB" id="6162375at2759"/>
<dbReference type="AlphaFoldDB" id="A0A2G8KSQ6"/>
<dbReference type="InterPro" id="IPR025712">
    <property type="entry name" value="Nup54_alpha-helical_dom"/>
</dbReference>
<dbReference type="GO" id="GO:0017056">
    <property type="term" value="F:structural constituent of nuclear pore"/>
    <property type="evidence" value="ECO:0007669"/>
    <property type="project" value="TreeGrafter"/>
</dbReference>
<evidence type="ECO:0000259" key="4">
    <source>
        <dbReference type="Pfam" id="PF13874"/>
    </source>
</evidence>
<keyword evidence="6" id="KW-1185">Reference proteome</keyword>
<accession>A0A2G8KSQ6</accession>
<gene>
    <name evidence="5" type="ORF">BSL78_12069</name>
</gene>
<evidence type="ECO:0000313" key="6">
    <source>
        <dbReference type="Proteomes" id="UP000230750"/>
    </source>
</evidence>
<dbReference type="GO" id="GO:0006999">
    <property type="term" value="P:nuclear pore organization"/>
    <property type="evidence" value="ECO:0007669"/>
    <property type="project" value="TreeGrafter"/>
</dbReference>
<evidence type="ECO:0000256" key="2">
    <source>
        <dbReference type="ARBA" id="ARBA00022448"/>
    </source>
</evidence>
<dbReference type="InterPro" id="IPR024864">
    <property type="entry name" value="Nup54/Nup57/Nup44"/>
</dbReference>
<evidence type="ECO:0000256" key="1">
    <source>
        <dbReference type="ARBA" id="ARBA00004123"/>
    </source>
</evidence>
<dbReference type="PANTHER" id="PTHR13000:SF0">
    <property type="entry name" value="NUCLEOPORIN P54"/>
    <property type="match status" value="1"/>
</dbReference>
<name>A0A2G8KSQ6_STIJA</name>
<dbReference type="Proteomes" id="UP000230750">
    <property type="component" value="Unassembled WGS sequence"/>
</dbReference>
<comment type="caution">
    <text evidence="5">The sequence shown here is derived from an EMBL/GenBank/DDBJ whole genome shotgun (WGS) entry which is preliminary data.</text>
</comment>
<organism evidence="5 6">
    <name type="scientific">Stichopus japonicus</name>
    <name type="common">Sea cucumber</name>
    <dbReference type="NCBI Taxonomy" id="307972"/>
    <lineage>
        <taxon>Eukaryota</taxon>
        <taxon>Metazoa</taxon>
        <taxon>Echinodermata</taxon>
        <taxon>Eleutherozoa</taxon>
        <taxon>Echinozoa</taxon>
        <taxon>Holothuroidea</taxon>
        <taxon>Aspidochirotacea</taxon>
        <taxon>Aspidochirotida</taxon>
        <taxon>Stichopodidae</taxon>
        <taxon>Apostichopus</taxon>
    </lineage>
</organism>